<dbReference type="OrthoDB" id="9811823at2"/>
<dbReference type="FunFam" id="3.30.70.580:FF:000001">
    <property type="entry name" value="tRNA pseudouridine synthase A"/>
    <property type="match status" value="1"/>
</dbReference>
<keyword evidence="2 4" id="KW-0819">tRNA processing</keyword>
<evidence type="ECO:0000256" key="2">
    <source>
        <dbReference type="ARBA" id="ARBA00022694"/>
    </source>
</evidence>
<feature type="domain" description="Pseudouridine synthase I TruA alpha/beta" evidence="8">
    <location>
        <begin position="147"/>
        <end position="247"/>
    </location>
</feature>
<reference evidence="9 10" key="1">
    <citation type="submission" date="2018-05" db="EMBL/GenBank/DDBJ databases">
        <title>Zavarzinia sp. HR-AS.</title>
        <authorList>
            <person name="Lee Y."/>
            <person name="Jeon C.O."/>
        </authorList>
    </citation>
    <scope>NUCLEOTIDE SEQUENCE [LARGE SCALE GENOMIC DNA]</scope>
    <source>
        <strain evidence="9 10">HR-AS</strain>
    </source>
</reference>
<dbReference type="InterPro" id="IPR001406">
    <property type="entry name" value="PsdUridine_synth_TruA"/>
</dbReference>
<feature type="domain" description="Pseudouridine synthase I TruA alpha/beta" evidence="8">
    <location>
        <begin position="8"/>
        <end position="105"/>
    </location>
</feature>
<evidence type="ECO:0000256" key="4">
    <source>
        <dbReference type="HAMAP-Rule" id="MF_00171"/>
    </source>
</evidence>
<protein>
    <recommendedName>
        <fullName evidence="4">tRNA pseudouridine synthase A</fullName>
        <ecNumber evidence="4">5.4.99.12</ecNumber>
    </recommendedName>
    <alternativeName>
        <fullName evidence="4">tRNA pseudouridine(38-40) synthase</fullName>
    </alternativeName>
    <alternativeName>
        <fullName evidence="4">tRNA pseudouridylate synthase I</fullName>
    </alternativeName>
    <alternativeName>
        <fullName evidence="4">tRNA-uridine isomerase I</fullName>
    </alternativeName>
</protein>
<dbReference type="HAMAP" id="MF_00171">
    <property type="entry name" value="TruA"/>
    <property type="match status" value="1"/>
</dbReference>
<comment type="caution">
    <text evidence="9">The sequence shown here is derived from an EMBL/GenBank/DDBJ whole genome shotgun (WGS) entry which is preliminary data.</text>
</comment>
<keyword evidence="10" id="KW-1185">Reference proteome</keyword>
<comment type="catalytic activity">
    <reaction evidence="4 7">
        <text>uridine(38/39/40) in tRNA = pseudouridine(38/39/40) in tRNA</text>
        <dbReference type="Rhea" id="RHEA:22376"/>
        <dbReference type="Rhea" id="RHEA-COMP:10085"/>
        <dbReference type="Rhea" id="RHEA-COMP:10087"/>
        <dbReference type="ChEBI" id="CHEBI:65314"/>
        <dbReference type="ChEBI" id="CHEBI:65315"/>
        <dbReference type="EC" id="5.4.99.12"/>
    </reaction>
</comment>
<dbReference type="GO" id="GO:0160147">
    <property type="term" value="F:tRNA pseudouridine(38-40) synthase activity"/>
    <property type="evidence" value="ECO:0007669"/>
    <property type="project" value="UniProtKB-EC"/>
</dbReference>
<feature type="binding site" evidence="4 6">
    <location>
        <position position="112"/>
    </location>
    <ligand>
        <name>substrate</name>
    </ligand>
</feature>
<dbReference type="AlphaFoldDB" id="A0A317E6C7"/>
<comment type="function">
    <text evidence="4">Formation of pseudouridine at positions 38, 39 and 40 in the anticodon stem and loop of transfer RNAs.</text>
</comment>
<dbReference type="Gene3D" id="3.30.70.660">
    <property type="entry name" value="Pseudouridine synthase I, catalytic domain, C-terminal subdomain"/>
    <property type="match status" value="1"/>
</dbReference>
<sequence>MPRYRLTVEYDGSAFQGWQAQDGAPTVQGTIEAAAARLNGGVRAVLHAAGRTDAGVHATGQVAHFDLEKDYSALAVRDALNFHMKPMPVAITEVSIAPPEFHARFQAIGRHYRYRILARRPPPAYTVGRVWHVTRALDIEAMRAGAAVLLGTHDFTSFRATECQAKSPVKTLDRLEVFAAGEEIHVEASARSFLHHQVRIMVGTLRLAGEGKWTPADIIAALDARKRAAAGPTAPAEGLTLTGVDYPAG</sequence>
<dbReference type="CDD" id="cd02570">
    <property type="entry name" value="PseudoU_synth_EcTruA"/>
    <property type="match status" value="1"/>
</dbReference>
<evidence type="ECO:0000259" key="8">
    <source>
        <dbReference type="Pfam" id="PF01416"/>
    </source>
</evidence>
<dbReference type="InterPro" id="IPR020094">
    <property type="entry name" value="TruA/RsuA/RluB/E/F_N"/>
</dbReference>
<accession>A0A317E6C7</accession>
<proteinExistence type="inferred from homology"/>
<evidence type="ECO:0000256" key="7">
    <source>
        <dbReference type="RuleBase" id="RU003792"/>
    </source>
</evidence>
<comment type="similarity">
    <text evidence="1 4 7">Belongs to the tRNA pseudouridine synthase TruA family.</text>
</comment>
<evidence type="ECO:0000256" key="6">
    <source>
        <dbReference type="PIRSR" id="PIRSR001430-2"/>
    </source>
</evidence>
<organism evidence="9 10">
    <name type="scientific">Zavarzinia aquatilis</name>
    <dbReference type="NCBI Taxonomy" id="2211142"/>
    <lineage>
        <taxon>Bacteria</taxon>
        <taxon>Pseudomonadati</taxon>
        <taxon>Pseudomonadota</taxon>
        <taxon>Alphaproteobacteria</taxon>
        <taxon>Rhodospirillales</taxon>
        <taxon>Zavarziniaceae</taxon>
        <taxon>Zavarzinia</taxon>
    </lineage>
</organism>
<dbReference type="RefSeq" id="WP_109906183.1">
    <property type="nucleotide sequence ID" value="NZ_QGLE01000006.1"/>
</dbReference>
<evidence type="ECO:0000256" key="1">
    <source>
        <dbReference type="ARBA" id="ARBA00009375"/>
    </source>
</evidence>
<evidence type="ECO:0000256" key="3">
    <source>
        <dbReference type="ARBA" id="ARBA00023235"/>
    </source>
</evidence>
<dbReference type="GO" id="GO:0031119">
    <property type="term" value="P:tRNA pseudouridine synthesis"/>
    <property type="evidence" value="ECO:0007669"/>
    <property type="project" value="UniProtKB-UniRule"/>
</dbReference>
<keyword evidence="3 4" id="KW-0413">Isomerase</keyword>
<dbReference type="PANTHER" id="PTHR11142:SF0">
    <property type="entry name" value="TRNA PSEUDOURIDINE SYNTHASE-LIKE 1"/>
    <property type="match status" value="1"/>
</dbReference>
<evidence type="ECO:0000256" key="5">
    <source>
        <dbReference type="PIRSR" id="PIRSR001430-1"/>
    </source>
</evidence>
<dbReference type="Pfam" id="PF01416">
    <property type="entry name" value="PseudoU_synth_1"/>
    <property type="match status" value="2"/>
</dbReference>
<dbReference type="EMBL" id="QGLE01000006">
    <property type="protein sequence ID" value="PWR22658.1"/>
    <property type="molecule type" value="Genomic_DNA"/>
</dbReference>
<dbReference type="Gene3D" id="3.30.70.580">
    <property type="entry name" value="Pseudouridine synthase I, catalytic domain, N-terminal subdomain"/>
    <property type="match status" value="1"/>
</dbReference>
<feature type="active site" description="Nucleophile" evidence="4 5">
    <location>
        <position position="53"/>
    </location>
</feature>
<evidence type="ECO:0000313" key="9">
    <source>
        <dbReference type="EMBL" id="PWR22658.1"/>
    </source>
</evidence>
<dbReference type="PIRSF" id="PIRSF001430">
    <property type="entry name" value="tRNA_psdUrid_synth"/>
    <property type="match status" value="1"/>
</dbReference>
<dbReference type="EC" id="5.4.99.12" evidence="4"/>
<dbReference type="InterPro" id="IPR020097">
    <property type="entry name" value="PsdUridine_synth_TruA_a/b_dom"/>
</dbReference>
<dbReference type="PANTHER" id="PTHR11142">
    <property type="entry name" value="PSEUDOURIDYLATE SYNTHASE"/>
    <property type="match status" value="1"/>
</dbReference>
<dbReference type="Proteomes" id="UP000245461">
    <property type="component" value="Unassembled WGS sequence"/>
</dbReference>
<dbReference type="InterPro" id="IPR020103">
    <property type="entry name" value="PsdUridine_synth_cat_dom_sf"/>
</dbReference>
<dbReference type="SUPFAM" id="SSF55120">
    <property type="entry name" value="Pseudouridine synthase"/>
    <property type="match status" value="1"/>
</dbReference>
<dbReference type="GO" id="GO:0003723">
    <property type="term" value="F:RNA binding"/>
    <property type="evidence" value="ECO:0007669"/>
    <property type="project" value="InterPro"/>
</dbReference>
<gene>
    <name evidence="4" type="primary">truA</name>
    <name evidence="9" type="ORF">DKG74_12385</name>
</gene>
<name>A0A317E6C7_9PROT</name>
<comment type="caution">
    <text evidence="4">Lacks conserved residue(s) required for the propagation of feature annotation.</text>
</comment>
<comment type="subunit">
    <text evidence="4">Homodimer.</text>
</comment>
<dbReference type="InterPro" id="IPR020095">
    <property type="entry name" value="PsdUridine_synth_TruA_C"/>
</dbReference>
<evidence type="ECO:0000313" key="10">
    <source>
        <dbReference type="Proteomes" id="UP000245461"/>
    </source>
</evidence>
<dbReference type="NCBIfam" id="TIGR00071">
    <property type="entry name" value="hisT_truA"/>
    <property type="match status" value="1"/>
</dbReference>